<dbReference type="AlphaFoldDB" id="A0A6M2D7X7"/>
<sequence length="205" mass="23044">MALNNLGLLYELLRQLSAMQLRSLNMFNHMWLPQLQYTMPEQLATAICASIYPSHFDSEEEFLQKVAWLFAWLIPQDGLGQTWHLYRRNNASTVPEDVALQGLFMNLIFYPGCRMTHATIGSMSRLYTCIITTDPEIQAPDRNGAVFLCVWPGKPYLGCTSSGTISRGRLDRGISGVISGRPGEQRICANVSFSAMEAFINTLNQ</sequence>
<proteinExistence type="predicted"/>
<evidence type="ECO:0000313" key="1">
    <source>
        <dbReference type="EMBL" id="NOV42353.1"/>
    </source>
</evidence>
<reference evidence="1" key="1">
    <citation type="submission" date="2019-09" db="EMBL/GenBank/DDBJ databases">
        <title>Organ-specific transcriptomic study of the physiology of the cattle tick, Rhipicephalus microplus.</title>
        <authorList>
            <person name="Tirloni L."/>
            <person name="Braz G."/>
            <person name="Gandara A.C.P."/>
            <person name="Sabadin G.A."/>
            <person name="da Silva R.M."/>
            <person name="Guizzo M.G."/>
            <person name="Machado J.A."/>
            <person name="Costa E.P."/>
            <person name="Gomes H.F."/>
            <person name="Moraes J."/>
            <person name="Mota M.B.S."/>
            <person name="Mesquita R.D."/>
            <person name="Alvarenga P.H."/>
            <person name="Alves F."/>
            <person name="Seixas A."/>
            <person name="da Fonseca R.N."/>
            <person name="Fogaca A."/>
            <person name="Logullo C."/>
            <person name="Tanaka A."/>
            <person name="Daffre S."/>
            <person name="Termignoni C."/>
            <person name="Vaz I.S.Jr."/>
            <person name="Oliveira P.L."/>
            <person name="Ribeiro J.M."/>
        </authorList>
    </citation>
    <scope>NUCLEOTIDE SEQUENCE</scope>
    <source>
        <strain evidence="1">Porto Alegre</strain>
    </source>
</reference>
<organism evidence="1">
    <name type="scientific">Rhipicephalus microplus</name>
    <name type="common">Cattle tick</name>
    <name type="synonym">Boophilus microplus</name>
    <dbReference type="NCBI Taxonomy" id="6941"/>
    <lineage>
        <taxon>Eukaryota</taxon>
        <taxon>Metazoa</taxon>
        <taxon>Ecdysozoa</taxon>
        <taxon>Arthropoda</taxon>
        <taxon>Chelicerata</taxon>
        <taxon>Arachnida</taxon>
        <taxon>Acari</taxon>
        <taxon>Parasitiformes</taxon>
        <taxon>Ixodida</taxon>
        <taxon>Ixodoidea</taxon>
        <taxon>Ixodidae</taxon>
        <taxon>Rhipicephalinae</taxon>
        <taxon>Rhipicephalus</taxon>
        <taxon>Boophilus</taxon>
    </lineage>
</organism>
<protein>
    <submittedName>
        <fullName evidence="1">Uncharacterized protein</fullName>
    </submittedName>
</protein>
<name>A0A6M2D7X7_RHIMP</name>
<accession>A0A6M2D7X7</accession>
<dbReference type="EMBL" id="GHWJ01009616">
    <property type="protein sequence ID" value="NOV42353.1"/>
    <property type="molecule type" value="Transcribed_RNA"/>
</dbReference>